<evidence type="ECO:0000313" key="1">
    <source>
        <dbReference type="EMBL" id="CAJ2678320.1"/>
    </source>
</evidence>
<protein>
    <submittedName>
        <fullName evidence="1">Uncharacterized protein</fullName>
    </submittedName>
</protein>
<comment type="caution">
    <text evidence="1">The sequence shown here is derived from an EMBL/GenBank/DDBJ whole genome shotgun (WGS) entry which is preliminary data.</text>
</comment>
<organism evidence="1 2">
    <name type="scientific">Trifolium pratense</name>
    <name type="common">Red clover</name>
    <dbReference type="NCBI Taxonomy" id="57577"/>
    <lineage>
        <taxon>Eukaryota</taxon>
        <taxon>Viridiplantae</taxon>
        <taxon>Streptophyta</taxon>
        <taxon>Embryophyta</taxon>
        <taxon>Tracheophyta</taxon>
        <taxon>Spermatophyta</taxon>
        <taxon>Magnoliopsida</taxon>
        <taxon>eudicotyledons</taxon>
        <taxon>Gunneridae</taxon>
        <taxon>Pentapetalae</taxon>
        <taxon>rosids</taxon>
        <taxon>fabids</taxon>
        <taxon>Fabales</taxon>
        <taxon>Fabaceae</taxon>
        <taxon>Papilionoideae</taxon>
        <taxon>50 kb inversion clade</taxon>
        <taxon>NPAAA clade</taxon>
        <taxon>Hologalegina</taxon>
        <taxon>IRL clade</taxon>
        <taxon>Trifolieae</taxon>
        <taxon>Trifolium</taxon>
    </lineage>
</organism>
<proteinExistence type="predicted"/>
<evidence type="ECO:0000313" key="2">
    <source>
        <dbReference type="Proteomes" id="UP001177021"/>
    </source>
</evidence>
<reference evidence="1" key="1">
    <citation type="submission" date="2023-10" db="EMBL/GenBank/DDBJ databases">
        <authorList>
            <person name="Rodriguez Cubillos JULIANA M."/>
            <person name="De Vega J."/>
        </authorList>
    </citation>
    <scope>NUCLEOTIDE SEQUENCE</scope>
</reference>
<name>A0ACB0MCP2_TRIPR</name>
<dbReference type="Proteomes" id="UP001177021">
    <property type="component" value="Unassembled WGS sequence"/>
</dbReference>
<dbReference type="EMBL" id="CASHSV030000823">
    <property type="protein sequence ID" value="CAJ2678320.1"/>
    <property type="molecule type" value="Genomic_DNA"/>
</dbReference>
<sequence>MLNKHRMSDSNEESSMILQNMKKRKQCDNQNDDRLSDLPDCVLLHILSFLNTKQVVQTCILSKRWTHLWKRISTLFLHSSNFSTLKCFAKYASKILTLRDTSTALHAFDLDRWGDIELQLFKKVLKCVSSQNTHLKELGISLHGDTSLVMSCVSSCHALTSLKLSLSPRGSSRTHDDTPTLFPNSLNLPLLTNLDLTNFAFCGGESNCVEPFFAFTKLNSLVIHYCKVIEAQVLSISSETLVNLTIASPLEKINLAKQNNLSMLAEIKTDNLSNYAEIHLSTPHLCTFNYTGYLIQKICGSGLSSVKKVNIGDSRQFHASVVHSLVIFNWLLDFVNVESLTLTSTTLQILSLLPNLLEVKHHSLCNLKSLDVVLIPLYDGSLSQSIKDDMLKKAAAKYHKEVAKFSKAFKARLEPPVIPDGIVDFLRQNSPLAEVNISSDFPHVLNLKQVAESIKGAKIVKYRSRYAAPASSSIAPPSATAHASVAVSASAVPPNLHLYCGEKDGKSSNEDKVEKHQPNTNSPLLDNGQ</sequence>
<keyword evidence="2" id="KW-1185">Reference proteome</keyword>
<accession>A0ACB0MCP2</accession>
<gene>
    <name evidence="1" type="ORF">MILVUS5_LOCUS40626</name>
</gene>